<dbReference type="Proteomes" id="UP000178449">
    <property type="component" value="Unassembled WGS sequence"/>
</dbReference>
<dbReference type="GO" id="GO:0004422">
    <property type="term" value="F:hypoxanthine phosphoribosyltransferase activity"/>
    <property type="evidence" value="ECO:0007669"/>
    <property type="project" value="TreeGrafter"/>
</dbReference>
<sequence length="170" mass="19110">MSRFEHILFSPEQIQAQIRHLARLITYHYKGGPGPELVGLMNGSIVFMADLIRHLDLECPVQTMRVQSYQGTQAKAPEIELKFSVQGKKILVIDDILDSGQTLRLVCSTFKKAGAEEVKTCVLLDKKMAAFTPDFCAFACPDAWVVGYGMDYNGKYRNLPFIAELPPELR</sequence>
<comment type="caution">
    <text evidence="4">The sequence shown here is derived from an EMBL/GenBank/DDBJ whole genome shotgun (WGS) entry which is preliminary data.</text>
</comment>
<evidence type="ECO:0000256" key="1">
    <source>
        <dbReference type="ARBA" id="ARBA00048811"/>
    </source>
</evidence>
<gene>
    <name evidence="4" type="ORF">A2527_06425</name>
</gene>
<dbReference type="PANTHER" id="PTHR43340:SF1">
    <property type="entry name" value="HYPOXANTHINE PHOSPHORIBOSYLTRANSFERASE"/>
    <property type="match status" value="1"/>
</dbReference>
<dbReference type="GO" id="GO:0046100">
    <property type="term" value="P:hypoxanthine metabolic process"/>
    <property type="evidence" value="ECO:0007669"/>
    <property type="project" value="TreeGrafter"/>
</dbReference>
<feature type="domain" description="Phosphoribosyltransferase" evidence="3">
    <location>
        <begin position="13"/>
        <end position="152"/>
    </location>
</feature>
<dbReference type="GO" id="GO:0000287">
    <property type="term" value="F:magnesium ion binding"/>
    <property type="evidence" value="ECO:0007669"/>
    <property type="project" value="TreeGrafter"/>
</dbReference>
<dbReference type="InterPro" id="IPR000836">
    <property type="entry name" value="PRTase_dom"/>
</dbReference>
<dbReference type="InterPro" id="IPR029057">
    <property type="entry name" value="PRTase-like"/>
</dbReference>
<evidence type="ECO:0000313" key="5">
    <source>
        <dbReference type="Proteomes" id="UP000178449"/>
    </source>
</evidence>
<dbReference type="InterPro" id="IPR050408">
    <property type="entry name" value="HGPRT"/>
</dbReference>
<reference evidence="4 5" key="1">
    <citation type="journal article" date="2016" name="Nat. Commun.">
        <title>Thousands of microbial genomes shed light on interconnected biogeochemical processes in an aquifer system.</title>
        <authorList>
            <person name="Anantharaman K."/>
            <person name="Brown C.T."/>
            <person name="Hug L.A."/>
            <person name="Sharon I."/>
            <person name="Castelle C.J."/>
            <person name="Probst A.J."/>
            <person name="Thomas B.C."/>
            <person name="Singh A."/>
            <person name="Wilkins M.J."/>
            <person name="Karaoz U."/>
            <person name="Brodie E.L."/>
            <person name="Williams K.H."/>
            <person name="Hubbard S.S."/>
            <person name="Banfield J.F."/>
        </authorList>
    </citation>
    <scope>NUCLEOTIDE SEQUENCE [LARGE SCALE GENOMIC DNA]</scope>
</reference>
<dbReference type="Pfam" id="PF00156">
    <property type="entry name" value="Pribosyltran"/>
    <property type="match status" value="1"/>
</dbReference>
<dbReference type="GO" id="GO:0032263">
    <property type="term" value="P:GMP salvage"/>
    <property type="evidence" value="ECO:0007669"/>
    <property type="project" value="TreeGrafter"/>
</dbReference>
<organism evidence="4 5">
    <name type="scientific">Candidatus Lambdaproteobacteria bacterium RIFOXYD2_FULL_50_16</name>
    <dbReference type="NCBI Taxonomy" id="1817772"/>
    <lineage>
        <taxon>Bacteria</taxon>
        <taxon>Pseudomonadati</taxon>
        <taxon>Pseudomonadota</taxon>
        <taxon>Candidatus Lambdaproteobacteria</taxon>
    </lineage>
</organism>
<protein>
    <recommendedName>
        <fullName evidence="3">Phosphoribosyltransferase domain-containing protein</fullName>
    </recommendedName>
</protein>
<dbReference type="GO" id="GO:0032264">
    <property type="term" value="P:IMP salvage"/>
    <property type="evidence" value="ECO:0007669"/>
    <property type="project" value="TreeGrafter"/>
</dbReference>
<evidence type="ECO:0000313" key="4">
    <source>
        <dbReference type="EMBL" id="OGG94972.1"/>
    </source>
</evidence>
<proteinExistence type="predicted"/>
<evidence type="ECO:0000259" key="3">
    <source>
        <dbReference type="Pfam" id="PF00156"/>
    </source>
</evidence>
<dbReference type="Gene3D" id="3.40.50.2020">
    <property type="match status" value="1"/>
</dbReference>
<dbReference type="GO" id="GO:0006178">
    <property type="term" value="P:guanine salvage"/>
    <property type="evidence" value="ECO:0007669"/>
    <property type="project" value="TreeGrafter"/>
</dbReference>
<dbReference type="SUPFAM" id="SSF53271">
    <property type="entry name" value="PRTase-like"/>
    <property type="match status" value="1"/>
</dbReference>
<comment type="catalytic activity">
    <reaction evidence="1">
        <text>GMP + diphosphate = guanine + 5-phospho-alpha-D-ribose 1-diphosphate</text>
        <dbReference type="Rhea" id="RHEA:25424"/>
        <dbReference type="ChEBI" id="CHEBI:16235"/>
        <dbReference type="ChEBI" id="CHEBI:33019"/>
        <dbReference type="ChEBI" id="CHEBI:58017"/>
        <dbReference type="ChEBI" id="CHEBI:58115"/>
        <dbReference type="EC" id="2.4.2.8"/>
    </reaction>
    <physiologicalReaction direction="right-to-left" evidence="1">
        <dbReference type="Rhea" id="RHEA:25426"/>
    </physiologicalReaction>
</comment>
<dbReference type="PANTHER" id="PTHR43340">
    <property type="entry name" value="HYPOXANTHINE-GUANINE PHOSPHORIBOSYLTRANSFERASE"/>
    <property type="match status" value="1"/>
</dbReference>
<comment type="catalytic activity">
    <reaction evidence="2">
        <text>IMP + diphosphate = hypoxanthine + 5-phospho-alpha-D-ribose 1-diphosphate</text>
        <dbReference type="Rhea" id="RHEA:17973"/>
        <dbReference type="ChEBI" id="CHEBI:17368"/>
        <dbReference type="ChEBI" id="CHEBI:33019"/>
        <dbReference type="ChEBI" id="CHEBI:58017"/>
        <dbReference type="ChEBI" id="CHEBI:58053"/>
        <dbReference type="EC" id="2.4.2.8"/>
    </reaction>
    <physiologicalReaction direction="right-to-left" evidence="2">
        <dbReference type="Rhea" id="RHEA:17975"/>
    </physiologicalReaction>
</comment>
<dbReference type="STRING" id="1817772.A2527_06425"/>
<dbReference type="AlphaFoldDB" id="A0A1F6GA31"/>
<name>A0A1F6GA31_9PROT</name>
<dbReference type="GO" id="GO:0005829">
    <property type="term" value="C:cytosol"/>
    <property type="evidence" value="ECO:0007669"/>
    <property type="project" value="TreeGrafter"/>
</dbReference>
<dbReference type="CDD" id="cd06223">
    <property type="entry name" value="PRTases_typeI"/>
    <property type="match status" value="1"/>
</dbReference>
<accession>A0A1F6GA31</accession>
<dbReference type="EMBL" id="MFNE01000030">
    <property type="protein sequence ID" value="OGG94972.1"/>
    <property type="molecule type" value="Genomic_DNA"/>
</dbReference>
<evidence type="ECO:0000256" key="2">
    <source>
        <dbReference type="ARBA" id="ARBA00049402"/>
    </source>
</evidence>